<dbReference type="GO" id="GO:0016787">
    <property type="term" value="F:hydrolase activity"/>
    <property type="evidence" value="ECO:0007669"/>
    <property type="project" value="UniProtKB-KW"/>
</dbReference>
<sequence length="147" mass="16322">MRQVEQDGGLLVAARWAGGTWQGRWARMEPGDPCREFYRPGACLAVLQLMSPNGTSRGFYVDLCEPVQVRAAADTPAEPVQVSYRDLELDLFVTPDGAWHLLDETEFLEWVLDGACPQEVAWVVQGLAECLDRWQRGAVPFDGQPGS</sequence>
<comment type="caution">
    <text evidence="3">The sequence shown here is derived from an EMBL/GenBank/DDBJ whole genome shotgun (WGS) entry which is preliminary data.</text>
</comment>
<evidence type="ECO:0000259" key="2">
    <source>
        <dbReference type="Pfam" id="PF04167"/>
    </source>
</evidence>
<dbReference type="InterPro" id="IPR050212">
    <property type="entry name" value="Ntdp-like"/>
</dbReference>
<accession>A0A7C2C4A1</accession>
<dbReference type="Gene3D" id="2.40.380.10">
    <property type="entry name" value="FomD-like"/>
    <property type="match status" value="1"/>
</dbReference>
<dbReference type="InterPro" id="IPR007295">
    <property type="entry name" value="DUF402"/>
</dbReference>
<protein>
    <submittedName>
        <fullName evidence="3">DUF402 domain-containing protein</fullName>
    </submittedName>
</protein>
<dbReference type="EMBL" id="DSKL01000202">
    <property type="protein sequence ID" value="HEH82361.1"/>
    <property type="molecule type" value="Genomic_DNA"/>
</dbReference>
<proteinExistence type="predicted"/>
<gene>
    <name evidence="3" type="ORF">ENP73_05085</name>
</gene>
<dbReference type="InterPro" id="IPR035930">
    <property type="entry name" value="FomD-like_sf"/>
</dbReference>
<dbReference type="Pfam" id="PF04167">
    <property type="entry name" value="DUF402"/>
    <property type="match status" value="1"/>
</dbReference>
<organism evidence="3">
    <name type="scientific">Thermus islandicus</name>
    <dbReference type="NCBI Taxonomy" id="540988"/>
    <lineage>
        <taxon>Bacteria</taxon>
        <taxon>Thermotogati</taxon>
        <taxon>Deinococcota</taxon>
        <taxon>Deinococci</taxon>
        <taxon>Thermales</taxon>
        <taxon>Thermaceae</taxon>
        <taxon>Thermus</taxon>
    </lineage>
</organism>
<evidence type="ECO:0000256" key="1">
    <source>
        <dbReference type="ARBA" id="ARBA00022801"/>
    </source>
</evidence>
<dbReference type="PANTHER" id="PTHR39159:SF1">
    <property type="entry name" value="UPF0374 PROTEIN YGAC"/>
    <property type="match status" value="1"/>
</dbReference>
<dbReference type="SUPFAM" id="SSF159234">
    <property type="entry name" value="FomD-like"/>
    <property type="match status" value="1"/>
</dbReference>
<feature type="domain" description="DUF402" evidence="2">
    <location>
        <begin position="12"/>
        <end position="121"/>
    </location>
</feature>
<name>A0A7C2C4A1_9DEIN</name>
<evidence type="ECO:0000313" key="3">
    <source>
        <dbReference type="EMBL" id="HEH82361.1"/>
    </source>
</evidence>
<keyword evidence="1" id="KW-0378">Hydrolase</keyword>
<dbReference type="AlphaFoldDB" id="A0A7C2C4A1"/>
<reference evidence="3" key="1">
    <citation type="journal article" date="2020" name="mSystems">
        <title>Genome- and Community-Level Interaction Insights into Carbon Utilization and Element Cycling Functions of Hydrothermarchaeota in Hydrothermal Sediment.</title>
        <authorList>
            <person name="Zhou Z."/>
            <person name="Liu Y."/>
            <person name="Xu W."/>
            <person name="Pan J."/>
            <person name="Luo Z.H."/>
            <person name="Li M."/>
        </authorList>
    </citation>
    <scope>NUCLEOTIDE SEQUENCE [LARGE SCALE GENOMIC DNA]</scope>
    <source>
        <strain evidence="3">SpSt-246</strain>
    </source>
</reference>
<dbReference type="PANTHER" id="PTHR39159">
    <property type="match status" value="1"/>
</dbReference>